<dbReference type="RefSeq" id="WP_137982176.1">
    <property type="nucleotide sequence ID" value="NZ_BAAASO010000103.1"/>
</dbReference>
<protein>
    <submittedName>
        <fullName evidence="1">Uncharacterized protein</fullName>
    </submittedName>
</protein>
<dbReference type="OrthoDB" id="9874229at2"/>
<dbReference type="AlphaFoldDB" id="A0A4D4LQ47"/>
<comment type="caution">
    <text evidence="1">The sequence shown here is derived from an EMBL/GenBank/DDBJ whole genome shotgun (WGS) entry which is preliminary data.</text>
</comment>
<gene>
    <name evidence="1" type="ORF">SVIO_109500</name>
</gene>
<keyword evidence="2" id="KW-1185">Reference proteome</keyword>
<name>A0A4D4LQ47_STRVO</name>
<evidence type="ECO:0000313" key="2">
    <source>
        <dbReference type="Proteomes" id="UP000301309"/>
    </source>
</evidence>
<dbReference type="Proteomes" id="UP000301309">
    <property type="component" value="Unassembled WGS sequence"/>
</dbReference>
<reference evidence="1 2" key="1">
    <citation type="journal article" date="2020" name="Int. J. Syst. Evol. Microbiol.">
        <title>Reclassification of Streptomyces castelarensis and Streptomyces sporoclivatus as later heterotypic synonyms of Streptomyces antimycoticus.</title>
        <authorList>
            <person name="Komaki H."/>
            <person name="Tamura T."/>
        </authorList>
    </citation>
    <scope>NUCLEOTIDE SEQUENCE [LARGE SCALE GENOMIC DNA]</scope>
    <source>
        <strain evidence="1 2">NBRC 13459</strain>
    </source>
</reference>
<dbReference type="EMBL" id="BJHW01000002">
    <property type="protein sequence ID" value="GDY60327.1"/>
    <property type="molecule type" value="Genomic_DNA"/>
</dbReference>
<accession>A0A4D4LQ47</accession>
<sequence length="140" mass="14436">MNASAAGADTDLVQGERAGAGAALSFNAVTGERDQFRDARQQPRQLLHLGREPRGLGVVSGHHRQDVVETQLDQTRGSEETMEDMGSACRTGAVPITATTAAGRHGVGAGEAARDGLIVTQVEPLPSAGEPRQWGGPAAG</sequence>
<proteinExistence type="predicted"/>
<evidence type="ECO:0000313" key="1">
    <source>
        <dbReference type="EMBL" id="GDY60327.1"/>
    </source>
</evidence>
<organism evidence="1 2">
    <name type="scientific">Streptomyces violaceusniger</name>
    <dbReference type="NCBI Taxonomy" id="68280"/>
    <lineage>
        <taxon>Bacteria</taxon>
        <taxon>Bacillati</taxon>
        <taxon>Actinomycetota</taxon>
        <taxon>Actinomycetes</taxon>
        <taxon>Kitasatosporales</taxon>
        <taxon>Streptomycetaceae</taxon>
        <taxon>Streptomyces</taxon>
        <taxon>Streptomyces violaceusniger group</taxon>
    </lineage>
</organism>